<dbReference type="PANTHER" id="PTHR33797:SF2">
    <property type="entry name" value="ORGANIC HYDROPEROXIDE RESISTANCE PROTEIN-LIKE"/>
    <property type="match status" value="1"/>
</dbReference>
<name>A0AA41E960_9BURK</name>
<gene>
    <name evidence="2" type="ORF">KDW93_17475</name>
</gene>
<dbReference type="Gene3D" id="3.30.300.20">
    <property type="match status" value="1"/>
</dbReference>
<dbReference type="InterPro" id="IPR036102">
    <property type="entry name" value="OsmC/Ohrsf"/>
</dbReference>
<sequence length="130" mass="13439">MPNASARSCSAASGTNPEQLLAAGWSACFTGATGLAAQRLKVARPSDTHVDAEIDLAMADGAYFLQARPNVSVPGVDADVAQALVDAAHQTCPHSTATRGNIDVVVTVIRRASRATPPADRRHAVIRPIG</sequence>
<organism evidence="2 3">
    <name type="scientific">Burkholderia ambifaria</name>
    <dbReference type="NCBI Taxonomy" id="152480"/>
    <lineage>
        <taxon>Bacteria</taxon>
        <taxon>Pseudomonadati</taxon>
        <taxon>Pseudomonadota</taxon>
        <taxon>Betaproteobacteria</taxon>
        <taxon>Burkholderiales</taxon>
        <taxon>Burkholderiaceae</taxon>
        <taxon>Burkholderia</taxon>
        <taxon>Burkholderia cepacia complex</taxon>
    </lineage>
</organism>
<dbReference type="Proteomes" id="UP000682266">
    <property type="component" value="Unassembled WGS sequence"/>
</dbReference>
<dbReference type="InterPro" id="IPR019953">
    <property type="entry name" value="OHR"/>
</dbReference>
<evidence type="ECO:0000313" key="3">
    <source>
        <dbReference type="Proteomes" id="UP000682266"/>
    </source>
</evidence>
<dbReference type="EMBL" id="JAGSVG010000015">
    <property type="protein sequence ID" value="MBR8130740.1"/>
    <property type="molecule type" value="Genomic_DNA"/>
</dbReference>
<dbReference type="InterPro" id="IPR015946">
    <property type="entry name" value="KH_dom-like_a/b"/>
</dbReference>
<dbReference type="AlphaFoldDB" id="A0AA41E960"/>
<comment type="caution">
    <text evidence="2">The sequence shown here is derived from an EMBL/GenBank/DDBJ whole genome shotgun (WGS) entry which is preliminary data.</text>
</comment>
<dbReference type="PANTHER" id="PTHR33797">
    <property type="entry name" value="ORGANIC HYDROPEROXIDE RESISTANCE PROTEIN-LIKE"/>
    <property type="match status" value="1"/>
</dbReference>
<dbReference type="InterPro" id="IPR003718">
    <property type="entry name" value="OsmC/Ohr_fam"/>
</dbReference>
<proteinExistence type="inferred from homology"/>
<evidence type="ECO:0000313" key="2">
    <source>
        <dbReference type="EMBL" id="MBR8130740.1"/>
    </source>
</evidence>
<dbReference type="SUPFAM" id="SSF82784">
    <property type="entry name" value="OsmC-like"/>
    <property type="match status" value="1"/>
</dbReference>
<comment type="similarity">
    <text evidence="1">Belongs to the OsmC/Ohr family.</text>
</comment>
<dbReference type="NCBIfam" id="TIGR03561">
    <property type="entry name" value="organ_hyd_perox"/>
    <property type="match status" value="1"/>
</dbReference>
<accession>A0AA41E960</accession>
<protein>
    <submittedName>
        <fullName evidence="2">Ohr family peroxiredoxin</fullName>
    </submittedName>
</protein>
<dbReference type="Pfam" id="PF02566">
    <property type="entry name" value="OsmC"/>
    <property type="match status" value="1"/>
</dbReference>
<evidence type="ECO:0000256" key="1">
    <source>
        <dbReference type="ARBA" id="ARBA00007378"/>
    </source>
</evidence>
<reference evidence="2" key="1">
    <citation type="submission" date="2021-04" db="EMBL/GenBank/DDBJ databases">
        <title>A collection of bacterial strains from the Burkholderia cepacia Research Laboratory and Repository.</title>
        <authorList>
            <person name="Lipuma J."/>
            <person name="Spilker T."/>
        </authorList>
    </citation>
    <scope>NUCLEOTIDE SEQUENCE</scope>
    <source>
        <strain evidence="2">AU36012</strain>
    </source>
</reference>
<dbReference type="GO" id="GO:0006979">
    <property type="term" value="P:response to oxidative stress"/>
    <property type="evidence" value="ECO:0007669"/>
    <property type="project" value="InterPro"/>
</dbReference>